<dbReference type="Proteomes" id="UP000486351">
    <property type="component" value="Unassembled WGS sequence"/>
</dbReference>
<dbReference type="Proteomes" id="UP000429523">
    <property type="component" value="Unassembled WGS sequence"/>
</dbReference>
<keyword evidence="2" id="KW-0812">Transmembrane</keyword>
<dbReference type="InterPro" id="IPR010357">
    <property type="entry name" value="TXNDC17_dom"/>
</dbReference>
<evidence type="ECO:0000313" key="7">
    <source>
        <dbReference type="EMBL" id="KAE9101877.1"/>
    </source>
</evidence>
<dbReference type="EMBL" id="QXGD01000963">
    <property type="protein sequence ID" value="KAE9218893.1"/>
    <property type="molecule type" value="Genomic_DNA"/>
</dbReference>
<keyword evidence="2" id="KW-0472">Membrane</keyword>
<feature type="transmembrane region" description="Helical" evidence="2">
    <location>
        <begin position="21"/>
        <end position="42"/>
    </location>
</feature>
<name>A0A6A3YHL2_9STRA</name>
<evidence type="ECO:0000313" key="8">
    <source>
        <dbReference type="EMBL" id="KAE9129117.1"/>
    </source>
</evidence>
<accession>A0A6A3YHL2</accession>
<evidence type="ECO:0000313" key="10">
    <source>
        <dbReference type="EMBL" id="KAE9218893.1"/>
    </source>
</evidence>
<dbReference type="Proteomes" id="UP000440732">
    <property type="component" value="Unassembled WGS sequence"/>
</dbReference>
<feature type="domain" description="Thioredoxin" evidence="3">
    <location>
        <begin position="344"/>
        <end position="421"/>
    </location>
</feature>
<dbReference type="GO" id="GO:0005829">
    <property type="term" value="C:cytosol"/>
    <property type="evidence" value="ECO:0007669"/>
    <property type="project" value="TreeGrafter"/>
</dbReference>
<evidence type="ECO:0000313" key="18">
    <source>
        <dbReference type="Proteomes" id="UP000486351"/>
    </source>
</evidence>
<evidence type="ECO:0000313" key="6">
    <source>
        <dbReference type="EMBL" id="KAE9101704.1"/>
    </source>
</evidence>
<evidence type="ECO:0000313" key="17">
    <source>
        <dbReference type="Proteomes" id="UP000476176"/>
    </source>
</evidence>
<evidence type="ECO:0000313" key="4">
    <source>
        <dbReference type="EMBL" id="KAE8934161.1"/>
    </source>
</evidence>
<dbReference type="EMBL" id="QXFY01001148">
    <property type="protein sequence ID" value="KAE9326669.1"/>
    <property type="molecule type" value="Genomic_DNA"/>
</dbReference>
<evidence type="ECO:0000259" key="3">
    <source>
        <dbReference type="Pfam" id="PF06110"/>
    </source>
</evidence>
<dbReference type="PANTHER" id="PTHR12452">
    <property type="entry name" value="42-9-9 PROTEIN-RELATED"/>
    <property type="match status" value="1"/>
</dbReference>
<dbReference type="Proteomes" id="UP000488956">
    <property type="component" value="Unassembled WGS sequence"/>
</dbReference>
<dbReference type="EMBL" id="QXFZ01000903">
    <property type="protein sequence ID" value="KAE9101704.1"/>
    <property type="molecule type" value="Genomic_DNA"/>
</dbReference>
<gene>
    <name evidence="10" type="ORF">PF002_g16364</name>
    <name evidence="9" type="ORF">PF004_g14036</name>
    <name evidence="8" type="ORF">PF006_g16109</name>
    <name evidence="6" type="ORF">PF007_g15040</name>
    <name evidence="11" type="ORF">PF008_g16586</name>
    <name evidence="4" type="ORF">PF009_g15852</name>
    <name evidence="7" type="ORF">PF010_g14309</name>
    <name evidence="5" type="ORF">PF011_g13741</name>
</gene>
<dbReference type="PANTHER" id="PTHR12452:SF0">
    <property type="entry name" value="THIOREDOXIN DOMAIN-CONTAINING PROTEIN 17"/>
    <property type="match status" value="1"/>
</dbReference>
<dbReference type="EMBL" id="QXGF01000937">
    <property type="protein sequence ID" value="KAE8934161.1"/>
    <property type="molecule type" value="Genomic_DNA"/>
</dbReference>
<dbReference type="AlphaFoldDB" id="A0A6A3YHL2"/>
<dbReference type="Pfam" id="PF06110">
    <property type="entry name" value="TXD17-like_Trx"/>
    <property type="match status" value="2"/>
</dbReference>
<evidence type="ECO:0000313" key="13">
    <source>
        <dbReference type="Proteomes" id="UP000440367"/>
    </source>
</evidence>
<evidence type="ECO:0000313" key="11">
    <source>
        <dbReference type="EMBL" id="KAE9326669.1"/>
    </source>
</evidence>
<evidence type="ECO:0000313" key="12">
    <source>
        <dbReference type="Proteomes" id="UP000429523"/>
    </source>
</evidence>
<sequence>MPPKAGGHHYASRNSARRRRWMMLVGGGFTIYCVFMLQMRLWSAASYADMRANAISAERSPLDLPPVKHDDDIKRAAREVVEVTQRPSTEQAVETMHAAKPAVPTNDQQNLRVSEPLSTPGVVSVSTPAPTTAIVTTPVATFGSPPAPMAVATTKSASSFADRHDVVSGYDAAMKYLANYTTPAGSDEQLFLFFVCGDDQGQQTTWRRVCVEASELVYDVFAKSPSRNRLLTIHAGSKQDWSTPNAFYKDGDLKVKMIPAIMQWHGGRPGAKRATSGMIIEESLLYEPLLRYLFKNEDTPDPHLAPDKIASKKIILLKGYKNYRQYMDGIAAGENPSLTLPQGPMFLFLVAGRLESNDRPWCPYCRYSEISIEYAFYAFAPPGSRLVKVETVNSYGMWKTPTNEWRQDTALMVRGVPWLYQATFDSQTRAFSFERYYERFDHPDAMRGVFQGWKNPL</sequence>
<dbReference type="GO" id="GO:0047134">
    <property type="term" value="F:protein-disulfide reductase [NAD(P)H] activity"/>
    <property type="evidence" value="ECO:0007669"/>
    <property type="project" value="InterPro"/>
</dbReference>
<evidence type="ECO:0000313" key="19">
    <source>
        <dbReference type="Proteomes" id="UP000488956"/>
    </source>
</evidence>
<dbReference type="Gene3D" id="3.40.30.10">
    <property type="entry name" value="Glutaredoxin"/>
    <property type="match status" value="2"/>
</dbReference>
<evidence type="ECO:0000313" key="14">
    <source>
        <dbReference type="Proteomes" id="UP000440732"/>
    </source>
</evidence>
<dbReference type="EMBL" id="QXFW01000860">
    <property type="protein sequence ID" value="KAE9001455.1"/>
    <property type="molecule type" value="Genomic_DNA"/>
</dbReference>
<evidence type="ECO:0000313" key="5">
    <source>
        <dbReference type="EMBL" id="KAE9001455.1"/>
    </source>
</evidence>
<dbReference type="Proteomes" id="UP000441208">
    <property type="component" value="Unassembled WGS sequence"/>
</dbReference>
<proteinExistence type="inferred from homology"/>
<dbReference type="Proteomes" id="UP000460718">
    <property type="component" value="Unassembled WGS sequence"/>
</dbReference>
<reference evidence="12 13" key="1">
    <citation type="submission" date="2018-08" db="EMBL/GenBank/DDBJ databases">
        <title>Genomic investigation of the strawberry pathogen Phytophthora fragariae indicates pathogenicity is determined by transcriptional variation in three key races.</title>
        <authorList>
            <person name="Adams T.M."/>
            <person name="Armitage A.D."/>
            <person name="Sobczyk M.K."/>
            <person name="Bates H.J."/>
            <person name="Dunwell J.M."/>
            <person name="Nellist C.F."/>
            <person name="Harrison R.J."/>
        </authorList>
    </citation>
    <scope>NUCLEOTIDE SEQUENCE [LARGE SCALE GENOMIC DNA]</scope>
    <source>
        <strain evidence="10 13">BC-1</strain>
        <strain evidence="9 17">BC-23</strain>
        <strain evidence="8 14">NOV-5</strain>
        <strain evidence="6 15">NOV-71</strain>
        <strain evidence="11 18">NOV-77</strain>
        <strain evidence="4 12">NOV-9</strain>
        <strain evidence="7 19">ONT-3</strain>
        <strain evidence="5 16">SCRP245</strain>
    </source>
</reference>
<feature type="domain" description="Thioredoxin" evidence="3">
    <location>
        <begin position="169"/>
        <end position="267"/>
    </location>
</feature>
<dbReference type="Proteomes" id="UP000440367">
    <property type="component" value="Unassembled WGS sequence"/>
</dbReference>
<evidence type="ECO:0000313" key="15">
    <source>
        <dbReference type="Proteomes" id="UP000441208"/>
    </source>
</evidence>
<organism evidence="10 13">
    <name type="scientific">Phytophthora fragariae</name>
    <dbReference type="NCBI Taxonomy" id="53985"/>
    <lineage>
        <taxon>Eukaryota</taxon>
        <taxon>Sar</taxon>
        <taxon>Stramenopiles</taxon>
        <taxon>Oomycota</taxon>
        <taxon>Peronosporomycetes</taxon>
        <taxon>Peronosporales</taxon>
        <taxon>Peronosporaceae</taxon>
        <taxon>Phytophthora</taxon>
    </lineage>
</organism>
<evidence type="ECO:0000313" key="16">
    <source>
        <dbReference type="Proteomes" id="UP000460718"/>
    </source>
</evidence>
<comment type="similarity">
    <text evidence="1">Belongs to the thioredoxin family.</text>
</comment>
<dbReference type="EMBL" id="QXGA01001102">
    <property type="protein sequence ID" value="KAE9129117.1"/>
    <property type="molecule type" value="Genomic_DNA"/>
</dbReference>
<comment type="caution">
    <text evidence="10">The sequence shown here is derived from an EMBL/GenBank/DDBJ whole genome shotgun (WGS) entry which is preliminary data.</text>
</comment>
<dbReference type="EMBL" id="QXGC01000880">
    <property type="protein sequence ID" value="KAE9217849.1"/>
    <property type="molecule type" value="Genomic_DNA"/>
</dbReference>
<evidence type="ECO:0000313" key="9">
    <source>
        <dbReference type="EMBL" id="KAE9217849.1"/>
    </source>
</evidence>
<evidence type="ECO:0000256" key="2">
    <source>
        <dbReference type="SAM" id="Phobius"/>
    </source>
</evidence>
<dbReference type="InterPro" id="IPR045108">
    <property type="entry name" value="TXNDC17-like"/>
</dbReference>
<dbReference type="Proteomes" id="UP000476176">
    <property type="component" value="Unassembled WGS sequence"/>
</dbReference>
<dbReference type="EMBL" id="QXFX01000878">
    <property type="protein sequence ID" value="KAE9101877.1"/>
    <property type="molecule type" value="Genomic_DNA"/>
</dbReference>
<protein>
    <recommendedName>
        <fullName evidence="3">Thioredoxin domain-containing protein</fullName>
    </recommendedName>
</protein>
<evidence type="ECO:0000256" key="1">
    <source>
        <dbReference type="ARBA" id="ARBA00008987"/>
    </source>
</evidence>
<keyword evidence="2" id="KW-1133">Transmembrane helix</keyword>